<keyword evidence="1" id="KW-0472">Membrane</keyword>
<dbReference type="STRING" id="1246637.MTBBW1_1310107"/>
<reference evidence="2 3" key="1">
    <citation type="submission" date="2017-03" db="EMBL/GenBank/DDBJ databases">
        <authorList>
            <person name="Afonso C.L."/>
            <person name="Miller P.J."/>
            <person name="Scott M.A."/>
            <person name="Spackman E."/>
            <person name="Goraichik I."/>
            <person name="Dimitrov K.M."/>
            <person name="Suarez D.L."/>
            <person name="Swayne D.E."/>
        </authorList>
    </citation>
    <scope>NUCLEOTIDE SEQUENCE [LARGE SCALE GENOMIC DNA]</scope>
    <source>
        <strain evidence="2">PRJEB14757</strain>
    </source>
</reference>
<dbReference type="RefSeq" id="WP_080804732.1">
    <property type="nucleotide sequence ID" value="NZ_LT828548.1"/>
</dbReference>
<dbReference type="AlphaFoldDB" id="A0A1W1H7G9"/>
<keyword evidence="1" id="KW-1133">Transmembrane helix</keyword>
<dbReference type="EMBL" id="FWEV01000037">
    <property type="protein sequence ID" value="SLM28409.1"/>
    <property type="molecule type" value="Genomic_DNA"/>
</dbReference>
<keyword evidence="3" id="KW-1185">Reference proteome</keyword>
<dbReference type="OrthoDB" id="5423081at2"/>
<accession>A0A1W1H7G9</accession>
<sequence length="90" mass="10174">MHHMQWTGILGIIFGCALIALALVCGTIVMIFRMRQGQSSVRSKKYSADEEKAIQEILLGLERMEKRVDALEIILMEGSRDSHSFHGKEL</sequence>
<name>A0A1W1H7G9_9BACT</name>
<protein>
    <submittedName>
        <fullName evidence="2">Putative phage shock protein PspB</fullName>
    </submittedName>
</protein>
<organism evidence="2 3">
    <name type="scientific">Desulfamplus magnetovallimortis</name>
    <dbReference type="NCBI Taxonomy" id="1246637"/>
    <lineage>
        <taxon>Bacteria</taxon>
        <taxon>Pseudomonadati</taxon>
        <taxon>Thermodesulfobacteriota</taxon>
        <taxon>Desulfobacteria</taxon>
        <taxon>Desulfobacterales</taxon>
        <taxon>Desulfobacteraceae</taxon>
        <taxon>Desulfamplus</taxon>
    </lineage>
</organism>
<feature type="transmembrane region" description="Helical" evidence="1">
    <location>
        <begin position="6"/>
        <end position="32"/>
    </location>
</feature>
<keyword evidence="1" id="KW-0812">Transmembrane</keyword>
<proteinExistence type="predicted"/>
<gene>
    <name evidence="2" type="ORF">MTBBW1_1310107</name>
</gene>
<evidence type="ECO:0000313" key="3">
    <source>
        <dbReference type="Proteomes" id="UP000191931"/>
    </source>
</evidence>
<evidence type="ECO:0000256" key="1">
    <source>
        <dbReference type="SAM" id="Phobius"/>
    </source>
</evidence>
<dbReference type="Proteomes" id="UP000191931">
    <property type="component" value="Unassembled WGS sequence"/>
</dbReference>
<evidence type="ECO:0000313" key="2">
    <source>
        <dbReference type="EMBL" id="SLM28409.1"/>
    </source>
</evidence>